<evidence type="ECO:0000313" key="4">
    <source>
        <dbReference type="Proteomes" id="UP000307378"/>
    </source>
</evidence>
<comment type="caution">
    <text evidence="3">The sequence shown here is derived from an EMBL/GenBank/DDBJ whole genome shotgun (WGS) entry which is preliminary data.</text>
</comment>
<reference evidence="3 4" key="1">
    <citation type="submission" date="2019-04" db="EMBL/GenBank/DDBJ databases">
        <title>genome sequence of strain W3.</title>
        <authorList>
            <person name="Gao J."/>
            <person name="Sun J."/>
        </authorList>
    </citation>
    <scope>NUCLEOTIDE SEQUENCE [LARGE SCALE GENOMIC DNA]</scope>
    <source>
        <strain evidence="3 4">W3</strain>
    </source>
</reference>
<feature type="compositionally biased region" description="Basic and acidic residues" evidence="1">
    <location>
        <begin position="490"/>
        <end position="509"/>
    </location>
</feature>
<protein>
    <submittedName>
        <fullName evidence="3">DUF4055 domain-containing protein</fullName>
    </submittedName>
</protein>
<feature type="region of interest" description="Disordered" evidence="1">
    <location>
        <begin position="475"/>
        <end position="540"/>
    </location>
</feature>
<proteinExistence type="predicted"/>
<evidence type="ECO:0000259" key="2">
    <source>
        <dbReference type="Pfam" id="PF13264"/>
    </source>
</evidence>
<dbReference type="Pfam" id="PF13264">
    <property type="entry name" value="DUF4055"/>
    <property type="match status" value="1"/>
</dbReference>
<dbReference type="RefSeq" id="WP_136542629.1">
    <property type="nucleotide sequence ID" value="NZ_STGU01000012.1"/>
</dbReference>
<dbReference type="AlphaFoldDB" id="A0A4S8PPI1"/>
<sequence length="540" mass="60760">MATRSGKKEISLKNIMSSYPTWAHPSVHYHSVDWETLRDTFQGERQVKDKGEVYLPQPSGLDDSEYALYLDNATYYNMTNRTVGALVGTIFRRNPVISNLPKKLQKRVRKITKDNQSLRSFTRRAAKEVIHMGRYGVLVDMPESGGNPYLTGYVTEAILDWSFEMVGDREVLTEVMLMEAYLRGHEAGSTSGQRSYSIRIRALRLVNGIYQQHVYDALSNQTFPDVTRNPDRVITPTNRGVALDYIPFIIFGTESNSPDIERSSMLDIAQMNISHFRSYAHLEHGRFYTGLPVYYVSKGQGEGKGEYTIGASVVWEVGPGESAGIIEFNGNGLKFLENAISTKEQHISTLGGRLIGTGSSSGASESDNQANMKDRNEQALLLNVSMALDEGFTQVMQWWASWQDVKNSDAEEISIEFNKDFMLKDAAAREFRAIQQMYNDGILPIEVVYDYLKKAEVIPDWLELEEFRKLLESKNSFPNNPDAEANSRGFPDRKTELELEEADKDRKSQETIAESQAAVALKAARNQPEQPPAKKPVGAA</sequence>
<evidence type="ECO:0000256" key="1">
    <source>
        <dbReference type="SAM" id="MobiDB-lite"/>
    </source>
</evidence>
<dbReference type="EMBL" id="STGU01000012">
    <property type="protein sequence ID" value="THV32923.1"/>
    <property type="molecule type" value="Genomic_DNA"/>
</dbReference>
<accession>A0A4S8PPI1</accession>
<feature type="domain" description="DUF4055" evidence="2">
    <location>
        <begin position="265"/>
        <end position="402"/>
    </location>
</feature>
<dbReference type="InterPro" id="IPR025129">
    <property type="entry name" value="DUF4055"/>
</dbReference>
<organism evidence="3 4">
    <name type="scientific">Rhizobium rosettiformans W3</name>
    <dbReference type="NCBI Taxonomy" id="538378"/>
    <lineage>
        <taxon>Bacteria</taxon>
        <taxon>Pseudomonadati</taxon>
        <taxon>Pseudomonadota</taxon>
        <taxon>Alphaproteobacteria</taxon>
        <taxon>Hyphomicrobiales</taxon>
        <taxon>Rhizobiaceae</taxon>
        <taxon>Rhizobium/Agrobacterium group</taxon>
        <taxon>Rhizobium</taxon>
    </lineage>
</organism>
<name>A0A4S8PPI1_9HYPH</name>
<gene>
    <name evidence="3" type="ORF">FAA86_18705</name>
</gene>
<dbReference type="Proteomes" id="UP000307378">
    <property type="component" value="Unassembled WGS sequence"/>
</dbReference>
<evidence type="ECO:0000313" key="3">
    <source>
        <dbReference type="EMBL" id="THV32923.1"/>
    </source>
</evidence>